<name>A0ABM1KWJ6_GEKJA</name>
<dbReference type="Pfam" id="PF06668">
    <property type="entry name" value="ITI_HC_C"/>
    <property type="match status" value="1"/>
</dbReference>
<organism evidence="2 3">
    <name type="scientific">Gekko japonicus</name>
    <name type="common">Schlegel's Japanese gecko</name>
    <dbReference type="NCBI Taxonomy" id="146911"/>
    <lineage>
        <taxon>Eukaryota</taxon>
        <taxon>Metazoa</taxon>
        <taxon>Chordata</taxon>
        <taxon>Craniata</taxon>
        <taxon>Vertebrata</taxon>
        <taxon>Euteleostomi</taxon>
        <taxon>Lepidosauria</taxon>
        <taxon>Squamata</taxon>
        <taxon>Bifurcata</taxon>
        <taxon>Gekkota</taxon>
        <taxon>Gekkonidae</taxon>
        <taxon>Gekkoninae</taxon>
        <taxon>Gekko</taxon>
    </lineage>
</organism>
<protein>
    <submittedName>
        <fullName evidence="3">Inter-alpha-trypsin inhibitor heavy chain H2</fullName>
    </submittedName>
</protein>
<dbReference type="PANTHER" id="PTHR10338:SF14">
    <property type="entry name" value="INTER-ALPHA-TRYPSIN INHIBITOR HEAVY CHAIN H2"/>
    <property type="match status" value="1"/>
</dbReference>
<dbReference type="RefSeq" id="XP_015278083.1">
    <property type="nucleotide sequence ID" value="XM_015422597.1"/>
</dbReference>
<dbReference type="Proteomes" id="UP000694871">
    <property type="component" value="Unplaced"/>
</dbReference>
<dbReference type="InterPro" id="IPR050934">
    <property type="entry name" value="ITIH"/>
</dbReference>
<dbReference type="Gene3D" id="3.40.50.410">
    <property type="entry name" value="von Willebrand factor, type A domain"/>
    <property type="match status" value="2"/>
</dbReference>
<dbReference type="GeneID" id="107119965"/>
<evidence type="ECO:0000313" key="3">
    <source>
        <dbReference type="RefSeq" id="XP_015278083.1"/>
    </source>
</evidence>
<keyword evidence="2" id="KW-1185">Reference proteome</keyword>
<dbReference type="PANTHER" id="PTHR10338">
    <property type="entry name" value="INTER-ALPHA-TRYPSIN INHIBITOR HEAVY CHAIN FAMILY MEMBER"/>
    <property type="match status" value="1"/>
</dbReference>
<dbReference type="InterPro" id="IPR010600">
    <property type="entry name" value="ITI_HC_C"/>
</dbReference>
<dbReference type="InterPro" id="IPR036465">
    <property type="entry name" value="vWFA_dom_sf"/>
</dbReference>
<evidence type="ECO:0000259" key="1">
    <source>
        <dbReference type="PROSITE" id="PS50234"/>
    </source>
</evidence>
<gene>
    <name evidence="3" type="primary">ITIH2</name>
</gene>
<dbReference type="SMART" id="SM00327">
    <property type="entry name" value="VWA"/>
    <property type="match status" value="1"/>
</dbReference>
<feature type="domain" description="VWFA" evidence="1">
    <location>
        <begin position="65"/>
        <end position="227"/>
    </location>
</feature>
<evidence type="ECO:0000313" key="2">
    <source>
        <dbReference type="Proteomes" id="UP000694871"/>
    </source>
</evidence>
<dbReference type="Pfam" id="PF00092">
    <property type="entry name" value="VWA"/>
    <property type="match status" value="1"/>
</dbReference>
<dbReference type="PROSITE" id="PS50234">
    <property type="entry name" value="VWFA"/>
    <property type="match status" value="1"/>
</dbReference>
<sequence length="676" mass="75121">MKTILGDLRSDDQFSVLDFNHHVRTWKDSLVRASKSDTEAAKKYIEGIHPNGGSPYVGCNFKTVEAMKTILGDLRSDDQFSVLDFNHHVRTWKDSLVRASKSDTEAAKKYIEGIHPNGGTNINDALLRAIFILNEANRMGMLDPNSASMIVLVSDGDPTVGELKLPTIQKNVKKNIQDDISLFSLGIGFDVDYDFLKRLSSENNGMAQRIFGNQETSSQMKQFYNQISTPLLKKIEFNYPQGMVSDVTHNSFQNYFGGSEIVVAGKVDTENVQHLQSIITATAANAELVLETLADSEGLDEFLSKDKHADPKFTETLWAYITINQLMAERNLASTAALKRNITKRILQMSLDHHIVTPYTAMLIESPNGDELMLADSPRDHKRACCAGALAVGHPKPDNSIPPWASSTSMPKEPLSLVKGPTAAAIHAVDNDPHFIINLPRQQKNICFNINSKPGAILNLVSDADSGIAVNGQLVGAKQAVSEKLQTYFGKIGFDFREKGIRVEVSTAAITLMDGSSSISLSWSDTGRIIRRRLLIVVNRNSNATIVINGNTTFTVLLHRVWKKHPVNVDFLGIYIPPENHFSSSIHGLIGQFILEPTVHIYNERPGPDPEKPEATMEVKGLKLTVTRGFQKDYRLDRVFGIRVQCWFVHNSGKGFLDGHYQDYLVPTLYSFLNRP</sequence>
<dbReference type="InterPro" id="IPR002035">
    <property type="entry name" value="VWF_A"/>
</dbReference>
<proteinExistence type="predicted"/>
<accession>A0ABM1KWJ6</accession>
<dbReference type="Pfam" id="PF13768">
    <property type="entry name" value="VWA_3"/>
    <property type="match status" value="1"/>
</dbReference>
<dbReference type="SUPFAM" id="SSF53300">
    <property type="entry name" value="vWA-like"/>
    <property type="match status" value="1"/>
</dbReference>
<reference evidence="3" key="1">
    <citation type="submission" date="2025-08" db="UniProtKB">
        <authorList>
            <consortium name="RefSeq"/>
        </authorList>
    </citation>
    <scope>IDENTIFICATION</scope>
</reference>